<dbReference type="GO" id="GO:0046872">
    <property type="term" value="F:metal ion binding"/>
    <property type="evidence" value="ECO:0007669"/>
    <property type="project" value="UniProtKB-KW"/>
</dbReference>
<dbReference type="GO" id="GO:0051536">
    <property type="term" value="F:iron-sulfur cluster binding"/>
    <property type="evidence" value="ECO:0007669"/>
    <property type="project" value="UniProtKB-KW"/>
</dbReference>
<dbReference type="EMBL" id="UINC01183332">
    <property type="protein sequence ID" value="SVD94045.1"/>
    <property type="molecule type" value="Genomic_DNA"/>
</dbReference>
<evidence type="ECO:0000256" key="2">
    <source>
        <dbReference type="ARBA" id="ARBA00008343"/>
    </source>
</evidence>
<dbReference type="GO" id="GO:0006298">
    <property type="term" value="P:mismatch repair"/>
    <property type="evidence" value="ECO:0007669"/>
    <property type="project" value="TreeGrafter"/>
</dbReference>
<evidence type="ECO:0000313" key="11">
    <source>
        <dbReference type="EMBL" id="SVD94045.1"/>
    </source>
</evidence>
<protein>
    <recommendedName>
        <fullName evidence="10">HhH-GPD domain-containing protein</fullName>
    </recommendedName>
</protein>
<dbReference type="GO" id="GO:0035485">
    <property type="term" value="F:adenine/guanine mispair binding"/>
    <property type="evidence" value="ECO:0007669"/>
    <property type="project" value="TreeGrafter"/>
</dbReference>
<dbReference type="Gene3D" id="1.10.1670.10">
    <property type="entry name" value="Helix-hairpin-Helix base-excision DNA repair enzymes (C-terminal)"/>
    <property type="match status" value="1"/>
</dbReference>
<comment type="similarity">
    <text evidence="2">Belongs to the Nth/MutY family.</text>
</comment>
<name>A0A382ZG16_9ZZZZ</name>
<evidence type="ECO:0000259" key="10">
    <source>
        <dbReference type="Pfam" id="PF00730"/>
    </source>
</evidence>
<dbReference type="PANTHER" id="PTHR42944:SF1">
    <property type="entry name" value="ADENINE DNA GLYCOSYLASE"/>
    <property type="match status" value="1"/>
</dbReference>
<dbReference type="InterPro" id="IPR003265">
    <property type="entry name" value="HhH-GPD_domain"/>
</dbReference>
<keyword evidence="9" id="KW-0326">Glycosidase</keyword>
<dbReference type="Pfam" id="PF00730">
    <property type="entry name" value="HhH-GPD"/>
    <property type="match status" value="1"/>
</dbReference>
<keyword evidence="6" id="KW-0408">Iron</keyword>
<evidence type="ECO:0000256" key="8">
    <source>
        <dbReference type="ARBA" id="ARBA00023204"/>
    </source>
</evidence>
<dbReference type="InterPro" id="IPR023170">
    <property type="entry name" value="HhH_base_excis_C"/>
</dbReference>
<dbReference type="SUPFAM" id="SSF48150">
    <property type="entry name" value="DNA-glycosylase"/>
    <property type="match status" value="1"/>
</dbReference>
<dbReference type="AlphaFoldDB" id="A0A382ZG16"/>
<organism evidence="11">
    <name type="scientific">marine metagenome</name>
    <dbReference type="NCBI Taxonomy" id="408172"/>
    <lineage>
        <taxon>unclassified sequences</taxon>
        <taxon>metagenomes</taxon>
        <taxon>ecological metagenomes</taxon>
    </lineage>
</organism>
<proteinExistence type="inferred from homology"/>
<keyword evidence="5" id="KW-0378">Hydrolase</keyword>
<dbReference type="Gene3D" id="1.10.340.30">
    <property type="entry name" value="Hypothetical protein, domain 2"/>
    <property type="match status" value="1"/>
</dbReference>
<evidence type="ECO:0000256" key="9">
    <source>
        <dbReference type="ARBA" id="ARBA00023295"/>
    </source>
</evidence>
<evidence type="ECO:0000256" key="7">
    <source>
        <dbReference type="ARBA" id="ARBA00023014"/>
    </source>
</evidence>
<dbReference type="GO" id="GO:0034039">
    <property type="term" value="F:8-oxo-7,8-dihydroguanine DNA N-glycosylase activity"/>
    <property type="evidence" value="ECO:0007669"/>
    <property type="project" value="TreeGrafter"/>
</dbReference>
<feature type="non-terminal residue" evidence="11">
    <location>
        <position position="76"/>
    </location>
</feature>
<evidence type="ECO:0000256" key="4">
    <source>
        <dbReference type="ARBA" id="ARBA00022763"/>
    </source>
</evidence>
<evidence type="ECO:0000256" key="6">
    <source>
        <dbReference type="ARBA" id="ARBA00023004"/>
    </source>
</evidence>
<keyword evidence="7" id="KW-0411">Iron-sulfur</keyword>
<dbReference type="InterPro" id="IPR044298">
    <property type="entry name" value="MIG/MutY"/>
</dbReference>
<dbReference type="GO" id="GO:0032357">
    <property type="term" value="F:oxidized purine DNA binding"/>
    <property type="evidence" value="ECO:0007669"/>
    <property type="project" value="TreeGrafter"/>
</dbReference>
<sequence>MNKFSTRLIKWHKANGRKDLPWQKKRTPYKVWISEIMLQQTQVSTATPYFKRFIKEFPNIKKLVEANLDQVLSYWS</sequence>
<accession>A0A382ZG16</accession>
<keyword evidence="4" id="KW-0227">DNA damage</keyword>
<reference evidence="11" key="1">
    <citation type="submission" date="2018-05" db="EMBL/GenBank/DDBJ databases">
        <authorList>
            <person name="Lanie J.A."/>
            <person name="Ng W.-L."/>
            <person name="Kazmierczak K.M."/>
            <person name="Andrzejewski T.M."/>
            <person name="Davidsen T.M."/>
            <person name="Wayne K.J."/>
            <person name="Tettelin H."/>
            <person name="Glass J.I."/>
            <person name="Rusch D."/>
            <person name="Podicherti R."/>
            <person name="Tsui H.-C.T."/>
            <person name="Winkler M.E."/>
        </authorList>
    </citation>
    <scope>NUCLEOTIDE SEQUENCE</scope>
</reference>
<comment type="cofactor">
    <cofactor evidence="1">
        <name>[4Fe-4S] cluster</name>
        <dbReference type="ChEBI" id="CHEBI:49883"/>
    </cofactor>
</comment>
<dbReference type="InterPro" id="IPR011257">
    <property type="entry name" value="DNA_glycosylase"/>
</dbReference>
<dbReference type="PANTHER" id="PTHR42944">
    <property type="entry name" value="ADENINE DNA GLYCOSYLASE"/>
    <property type="match status" value="1"/>
</dbReference>
<keyword evidence="8" id="KW-0234">DNA repair</keyword>
<evidence type="ECO:0000256" key="1">
    <source>
        <dbReference type="ARBA" id="ARBA00001966"/>
    </source>
</evidence>
<dbReference type="GO" id="GO:0000701">
    <property type="term" value="F:purine-specific mismatch base pair DNA N-glycosylase activity"/>
    <property type="evidence" value="ECO:0007669"/>
    <property type="project" value="TreeGrafter"/>
</dbReference>
<evidence type="ECO:0000256" key="3">
    <source>
        <dbReference type="ARBA" id="ARBA00022723"/>
    </source>
</evidence>
<keyword evidence="3" id="KW-0479">Metal-binding</keyword>
<dbReference type="GO" id="GO:0006284">
    <property type="term" value="P:base-excision repair"/>
    <property type="evidence" value="ECO:0007669"/>
    <property type="project" value="InterPro"/>
</dbReference>
<evidence type="ECO:0000256" key="5">
    <source>
        <dbReference type="ARBA" id="ARBA00022801"/>
    </source>
</evidence>
<feature type="domain" description="HhH-GPD" evidence="10">
    <location>
        <begin position="33"/>
        <end position="75"/>
    </location>
</feature>
<gene>
    <name evidence="11" type="ORF">METZ01_LOCUS446899</name>
</gene>